<protein>
    <recommendedName>
        <fullName evidence="10">Protein TonB</fullName>
    </recommendedName>
</protein>
<comment type="function">
    <text evidence="10">Interacts with outer membrane receptor proteins that carry out high-affinity binding and energy dependent uptake into the periplasmic space of specific substrates. It could act to transduce energy from the cytoplasmic membrane to specific energy-requiring processes in the outer membrane, resulting in the release into the periplasm of ligands bound by these outer membrane proteins.</text>
</comment>
<keyword evidence="3 10" id="KW-0813">Transport</keyword>
<keyword evidence="8 10" id="KW-1133">Transmembrane helix</keyword>
<dbReference type="NCBIfam" id="TIGR01352">
    <property type="entry name" value="tonB_Cterm"/>
    <property type="match status" value="1"/>
</dbReference>
<evidence type="ECO:0000313" key="13">
    <source>
        <dbReference type="Proteomes" id="UP000191820"/>
    </source>
</evidence>
<dbReference type="EMBL" id="CP020472">
    <property type="protein sequence ID" value="ARD21247.1"/>
    <property type="molecule type" value="Genomic_DNA"/>
</dbReference>
<evidence type="ECO:0000256" key="6">
    <source>
        <dbReference type="ARBA" id="ARBA00022692"/>
    </source>
</evidence>
<sequence>MTSDQTAFQNSSDFYSNSVNFFHYITSSRIVSHVSILLVGGAITLALFVFMAQLIKSDDVYVEEVQPSPIIDYFERPAEPSKPIKKIRLEKKSIPPLVKRDTVATTSSDTNNTFDDISPEMTTPIQETFTPGFNEGDAMPVVQVSPQYPMDAARDGKEGYVIVMFDISSSGAVINAQVLEAEPKRTFNHAALQAINNWKYKPKTVKGQGVIQHNQQVRLDFTLDHSQ</sequence>
<dbReference type="SUPFAM" id="SSF74653">
    <property type="entry name" value="TolA/TonB C-terminal domain"/>
    <property type="match status" value="1"/>
</dbReference>
<keyword evidence="6 10" id="KW-0812">Transmembrane</keyword>
<dbReference type="PRINTS" id="PR01374">
    <property type="entry name" value="TONBPROTEIN"/>
</dbReference>
<evidence type="ECO:0000256" key="9">
    <source>
        <dbReference type="ARBA" id="ARBA00023136"/>
    </source>
</evidence>
<accession>A0ABM6JK46</accession>
<dbReference type="RefSeq" id="WP_167692892.1">
    <property type="nucleotide sequence ID" value="NZ_CP020472.1"/>
</dbReference>
<dbReference type="InterPro" id="IPR037682">
    <property type="entry name" value="TonB_C"/>
</dbReference>
<keyword evidence="10" id="KW-0735">Signal-anchor</keyword>
<keyword evidence="13" id="KW-1185">Reference proteome</keyword>
<dbReference type="PANTHER" id="PTHR33446">
    <property type="entry name" value="PROTEIN TONB-RELATED"/>
    <property type="match status" value="1"/>
</dbReference>
<dbReference type="Gene3D" id="3.30.1150.10">
    <property type="match status" value="1"/>
</dbReference>
<evidence type="ECO:0000256" key="5">
    <source>
        <dbReference type="ARBA" id="ARBA00022519"/>
    </source>
</evidence>
<evidence type="ECO:0000256" key="4">
    <source>
        <dbReference type="ARBA" id="ARBA00022475"/>
    </source>
</evidence>
<dbReference type="InterPro" id="IPR003538">
    <property type="entry name" value="TonB"/>
</dbReference>
<evidence type="ECO:0000256" key="1">
    <source>
        <dbReference type="ARBA" id="ARBA00004383"/>
    </source>
</evidence>
<comment type="similarity">
    <text evidence="2 10">Belongs to the TonB family.</text>
</comment>
<keyword evidence="7 10" id="KW-0653">Protein transport</keyword>
<dbReference type="Proteomes" id="UP000191820">
    <property type="component" value="Chromosome"/>
</dbReference>
<dbReference type="PANTHER" id="PTHR33446:SF14">
    <property type="entry name" value="PROTEIN TONB"/>
    <property type="match status" value="1"/>
</dbReference>
<dbReference type="PROSITE" id="PS52015">
    <property type="entry name" value="TONB_CTD"/>
    <property type="match status" value="1"/>
</dbReference>
<organism evidence="12 13">
    <name type="scientific">Shewanella japonica</name>
    <dbReference type="NCBI Taxonomy" id="93973"/>
    <lineage>
        <taxon>Bacteria</taxon>
        <taxon>Pseudomonadati</taxon>
        <taxon>Pseudomonadota</taxon>
        <taxon>Gammaproteobacteria</taxon>
        <taxon>Alteromonadales</taxon>
        <taxon>Shewanellaceae</taxon>
        <taxon>Shewanella</taxon>
    </lineage>
</organism>
<evidence type="ECO:0000256" key="2">
    <source>
        <dbReference type="ARBA" id="ARBA00006555"/>
    </source>
</evidence>
<gene>
    <name evidence="12" type="ORF">SJ2017_0916</name>
</gene>
<feature type="transmembrane region" description="Helical" evidence="10">
    <location>
        <begin position="30"/>
        <end position="50"/>
    </location>
</feature>
<evidence type="ECO:0000256" key="3">
    <source>
        <dbReference type="ARBA" id="ARBA00022448"/>
    </source>
</evidence>
<proteinExistence type="inferred from homology"/>
<evidence type="ECO:0000256" key="7">
    <source>
        <dbReference type="ARBA" id="ARBA00022927"/>
    </source>
</evidence>
<feature type="domain" description="TonB C-terminal" evidence="11">
    <location>
        <begin position="133"/>
        <end position="227"/>
    </location>
</feature>
<evidence type="ECO:0000259" key="11">
    <source>
        <dbReference type="PROSITE" id="PS52015"/>
    </source>
</evidence>
<reference evidence="12 13" key="1">
    <citation type="submission" date="2017-03" db="EMBL/GenBank/DDBJ databases">
        <title>Genome sequencing of Shewanella japonica KCTC 22435.</title>
        <authorList>
            <person name="Kim K.M."/>
        </authorList>
    </citation>
    <scope>NUCLEOTIDE SEQUENCE [LARGE SCALE GENOMIC DNA]</scope>
    <source>
        <strain evidence="12 13">KCTC 22435</strain>
    </source>
</reference>
<keyword evidence="9 10" id="KW-0472">Membrane</keyword>
<comment type="subcellular location">
    <subcellularLocation>
        <location evidence="1 10">Cell inner membrane</location>
        <topology evidence="1 10">Single-pass membrane protein</topology>
        <orientation evidence="1 10">Periplasmic side</orientation>
    </subcellularLocation>
</comment>
<keyword evidence="4 10" id="KW-1003">Cell membrane</keyword>
<evidence type="ECO:0000256" key="8">
    <source>
        <dbReference type="ARBA" id="ARBA00022989"/>
    </source>
</evidence>
<dbReference type="InterPro" id="IPR006260">
    <property type="entry name" value="TonB/TolA_C"/>
</dbReference>
<evidence type="ECO:0000256" key="10">
    <source>
        <dbReference type="RuleBase" id="RU362123"/>
    </source>
</evidence>
<dbReference type="Pfam" id="PF03544">
    <property type="entry name" value="TonB_C"/>
    <property type="match status" value="1"/>
</dbReference>
<dbReference type="InterPro" id="IPR051045">
    <property type="entry name" value="TonB-dependent_transducer"/>
</dbReference>
<name>A0ABM6JK46_9GAMM</name>
<evidence type="ECO:0000313" key="12">
    <source>
        <dbReference type="EMBL" id="ARD21247.1"/>
    </source>
</evidence>
<keyword evidence="5 10" id="KW-0997">Cell inner membrane</keyword>